<feature type="compositionally biased region" description="Low complexity" evidence="1">
    <location>
        <begin position="92"/>
        <end position="112"/>
    </location>
</feature>
<evidence type="ECO:0000313" key="3">
    <source>
        <dbReference type="EMBL" id="KAJ3123522.1"/>
    </source>
</evidence>
<keyword evidence="2" id="KW-0472">Membrane</keyword>
<reference evidence="3" key="1">
    <citation type="submission" date="2020-05" db="EMBL/GenBank/DDBJ databases">
        <title>Phylogenomic resolution of chytrid fungi.</title>
        <authorList>
            <person name="Stajich J.E."/>
            <person name="Amses K."/>
            <person name="Simmons R."/>
            <person name="Seto K."/>
            <person name="Myers J."/>
            <person name="Bonds A."/>
            <person name="Quandt C.A."/>
            <person name="Barry K."/>
            <person name="Liu P."/>
            <person name="Grigoriev I."/>
            <person name="Longcore J.E."/>
            <person name="James T.Y."/>
        </authorList>
    </citation>
    <scope>NUCLEOTIDE SEQUENCE</scope>
    <source>
        <strain evidence="3">JEL0513</strain>
    </source>
</reference>
<protein>
    <recommendedName>
        <fullName evidence="5">Transmembrane protein</fullName>
    </recommendedName>
</protein>
<accession>A0AAD5T105</accession>
<evidence type="ECO:0008006" key="5">
    <source>
        <dbReference type="Google" id="ProtNLM"/>
    </source>
</evidence>
<evidence type="ECO:0000256" key="1">
    <source>
        <dbReference type="SAM" id="MobiDB-lite"/>
    </source>
</evidence>
<comment type="caution">
    <text evidence="3">The sequence shown here is derived from an EMBL/GenBank/DDBJ whole genome shotgun (WGS) entry which is preliminary data.</text>
</comment>
<proteinExistence type="predicted"/>
<name>A0AAD5T105_9FUNG</name>
<dbReference type="EMBL" id="JADGJH010000733">
    <property type="protein sequence ID" value="KAJ3123522.1"/>
    <property type="molecule type" value="Genomic_DNA"/>
</dbReference>
<gene>
    <name evidence="3" type="ORF">HK100_011578</name>
</gene>
<keyword evidence="2" id="KW-0812">Transmembrane</keyword>
<evidence type="ECO:0000256" key="2">
    <source>
        <dbReference type="SAM" id="Phobius"/>
    </source>
</evidence>
<organism evidence="3 4">
    <name type="scientific">Physocladia obscura</name>
    <dbReference type="NCBI Taxonomy" id="109957"/>
    <lineage>
        <taxon>Eukaryota</taxon>
        <taxon>Fungi</taxon>
        <taxon>Fungi incertae sedis</taxon>
        <taxon>Chytridiomycota</taxon>
        <taxon>Chytridiomycota incertae sedis</taxon>
        <taxon>Chytridiomycetes</taxon>
        <taxon>Chytridiales</taxon>
        <taxon>Chytriomycetaceae</taxon>
        <taxon>Physocladia</taxon>
    </lineage>
</organism>
<keyword evidence="2" id="KW-1133">Transmembrane helix</keyword>
<keyword evidence="4" id="KW-1185">Reference proteome</keyword>
<sequence length="248" mass="26263">MDTLARDDFSFVLLGPQAHVGAGGEWYLRSAGSLTGQAGVLPSLETIAAINPAAVNGDPNTAASGNLTILVGNSTGRNVTVTSTTASALSSTSTLSNSASSTSNPTASSDSTEASWVKPVKIAGGVVGTFALLMFFGWLWSLRMRRHESYVKSNTLSRPDTSAFSESVGGGIAHQYSKIEMDEMKPIVRSPNANNPINGNAASSSYTPQFQQNGYTYQQQQQLQQGFVVHGQPPQSAVTYVPIQQQWK</sequence>
<evidence type="ECO:0000313" key="4">
    <source>
        <dbReference type="Proteomes" id="UP001211907"/>
    </source>
</evidence>
<feature type="region of interest" description="Disordered" evidence="1">
    <location>
        <begin position="92"/>
        <end position="114"/>
    </location>
</feature>
<feature type="transmembrane region" description="Helical" evidence="2">
    <location>
        <begin position="122"/>
        <end position="142"/>
    </location>
</feature>
<dbReference type="Proteomes" id="UP001211907">
    <property type="component" value="Unassembled WGS sequence"/>
</dbReference>
<dbReference type="AlphaFoldDB" id="A0AAD5T105"/>